<dbReference type="RefSeq" id="WP_214421312.1">
    <property type="nucleotide sequence ID" value="NZ_CP075546.1"/>
</dbReference>
<sequence length="172" mass="20230">MKRLKDLTPKNALQGKVVHEILEEEIKNSTGKEPDLDGMVARYQKKINQYEMTAQTTVIEFFNGGSDKTFFDTIRKTWTENQNRFVSDIWPSLQHNRYIRHEGFDYCLVDNTRVLLKVDYISQEPDGTLVITDWKTGIEQEENSINKLQMQVYALWAGKYFRSYADRPPKKL</sequence>
<dbReference type="Pfam" id="PF12705">
    <property type="entry name" value="PDDEXK_1"/>
    <property type="match status" value="1"/>
</dbReference>
<dbReference type="Proteomes" id="UP000680656">
    <property type="component" value="Chromosome"/>
</dbReference>
<feature type="domain" description="PD-(D/E)XK endonuclease-like" evidence="1">
    <location>
        <begin position="12"/>
        <end position="160"/>
    </location>
</feature>
<dbReference type="KEGG" id="mrtj:KHC33_04925"/>
<protein>
    <submittedName>
        <fullName evidence="2">PD-(D/E)XK nuclease family protein</fullName>
    </submittedName>
</protein>
<keyword evidence="3" id="KW-1185">Reference proteome</keyword>
<dbReference type="GeneID" id="65096503"/>
<name>A0A8E7B509_9EURY</name>
<accession>A0A8E7B509</accession>
<dbReference type="AlphaFoldDB" id="A0A8E7B509"/>
<evidence type="ECO:0000313" key="3">
    <source>
        <dbReference type="Proteomes" id="UP000680656"/>
    </source>
</evidence>
<dbReference type="EMBL" id="CP075546">
    <property type="protein sequence ID" value="QVV90546.1"/>
    <property type="molecule type" value="Genomic_DNA"/>
</dbReference>
<evidence type="ECO:0000313" key="2">
    <source>
        <dbReference type="EMBL" id="QVV90546.1"/>
    </source>
</evidence>
<reference evidence="2 3" key="1">
    <citation type="submission" date="2021-05" db="EMBL/GenBank/DDBJ databases">
        <title>A novel Methanospirillum isolate from a pyrite-forming mixed culture.</title>
        <authorList>
            <person name="Bunk B."/>
            <person name="Sproer C."/>
            <person name="Spring S."/>
            <person name="Pester M."/>
        </authorList>
    </citation>
    <scope>NUCLEOTIDE SEQUENCE [LARGE SCALE GENOMIC DNA]</scope>
    <source>
        <strain evidence="2 3">J.3.6.1-F.2.7.3</strain>
    </source>
</reference>
<gene>
    <name evidence="2" type="ORF">KHC33_04925</name>
</gene>
<proteinExistence type="predicted"/>
<dbReference type="InterPro" id="IPR038726">
    <property type="entry name" value="PDDEXK_AddAB-type"/>
</dbReference>
<evidence type="ECO:0000259" key="1">
    <source>
        <dbReference type="Pfam" id="PF12705"/>
    </source>
</evidence>
<organism evidence="2 3">
    <name type="scientific">Methanospirillum purgamenti</name>
    <dbReference type="NCBI Taxonomy" id="2834276"/>
    <lineage>
        <taxon>Archaea</taxon>
        <taxon>Methanobacteriati</taxon>
        <taxon>Methanobacteriota</taxon>
        <taxon>Stenosarchaea group</taxon>
        <taxon>Methanomicrobia</taxon>
        <taxon>Methanomicrobiales</taxon>
        <taxon>Methanospirillaceae</taxon>
        <taxon>Methanospirillum</taxon>
    </lineage>
</organism>